<gene>
    <name evidence="1" type="ORF">NDU88_006420</name>
</gene>
<evidence type="ECO:0000313" key="1">
    <source>
        <dbReference type="EMBL" id="KAJ1181210.1"/>
    </source>
</evidence>
<accession>A0AAV7TWS5</accession>
<keyword evidence="2" id="KW-1185">Reference proteome</keyword>
<dbReference type="AlphaFoldDB" id="A0AAV7TWS5"/>
<protein>
    <submittedName>
        <fullName evidence="1">Uncharacterized protein</fullName>
    </submittedName>
</protein>
<sequence length="97" mass="10950">MEWVGRQATSVLPWPLGRHQTSFHPWRPGISPSSSGMKRAVCSQSPRTIEEVDRDFFRVRVRVHVRVECGGARLQRLCSQTRVGPRSIVEGTDKPPA</sequence>
<organism evidence="1 2">
    <name type="scientific">Pleurodeles waltl</name>
    <name type="common">Iberian ribbed newt</name>
    <dbReference type="NCBI Taxonomy" id="8319"/>
    <lineage>
        <taxon>Eukaryota</taxon>
        <taxon>Metazoa</taxon>
        <taxon>Chordata</taxon>
        <taxon>Craniata</taxon>
        <taxon>Vertebrata</taxon>
        <taxon>Euteleostomi</taxon>
        <taxon>Amphibia</taxon>
        <taxon>Batrachia</taxon>
        <taxon>Caudata</taxon>
        <taxon>Salamandroidea</taxon>
        <taxon>Salamandridae</taxon>
        <taxon>Pleurodelinae</taxon>
        <taxon>Pleurodeles</taxon>
    </lineage>
</organism>
<dbReference type="Proteomes" id="UP001066276">
    <property type="component" value="Chromosome 3_2"/>
</dbReference>
<proteinExistence type="predicted"/>
<comment type="caution">
    <text evidence="1">The sequence shown here is derived from an EMBL/GenBank/DDBJ whole genome shotgun (WGS) entry which is preliminary data.</text>
</comment>
<dbReference type="EMBL" id="JANPWB010000006">
    <property type="protein sequence ID" value="KAJ1181210.1"/>
    <property type="molecule type" value="Genomic_DNA"/>
</dbReference>
<name>A0AAV7TWS5_PLEWA</name>
<reference evidence="1" key="1">
    <citation type="journal article" date="2022" name="bioRxiv">
        <title>Sequencing and chromosome-scale assembly of the giantPleurodeles waltlgenome.</title>
        <authorList>
            <person name="Brown T."/>
            <person name="Elewa A."/>
            <person name="Iarovenko S."/>
            <person name="Subramanian E."/>
            <person name="Araus A.J."/>
            <person name="Petzold A."/>
            <person name="Susuki M."/>
            <person name="Suzuki K.-i.T."/>
            <person name="Hayashi T."/>
            <person name="Toyoda A."/>
            <person name="Oliveira C."/>
            <person name="Osipova E."/>
            <person name="Leigh N.D."/>
            <person name="Simon A."/>
            <person name="Yun M.H."/>
        </authorList>
    </citation>
    <scope>NUCLEOTIDE SEQUENCE</scope>
    <source>
        <strain evidence="1">20211129_DDA</strain>
        <tissue evidence="1">Liver</tissue>
    </source>
</reference>
<evidence type="ECO:0000313" key="2">
    <source>
        <dbReference type="Proteomes" id="UP001066276"/>
    </source>
</evidence>